<evidence type="ECO:0000313" key="2">
    <source>
        <dbReference type="EMBL" id="MFD2275472.1"/>
    </source>
</evidence>
<feature type="region of interest" description="Disordered" evidence="1">
    <location>
        <begin position="1"/>
        <end position="24"/>
    </location>
</feature>
<sequence>MSEEKTAAKPASNKTAAESKTAEKRVARVRALVTPVPVPGGKIAKGAIADPVPLVDAEYKAAQGLVEILEVREK</sequence>
<dbReference type="RefSeq" id="WP_377092692.1">
    <property type="nucleotide sequence ID" value="NZ_JBHSJM010000001.1"/>
</dbReference>
<organism evidence="2 3">
    <name type="scientific">Rubritalea spongiae</name>
    <dbReference type="NCBI Taxonomy" id="430797"/>
    <lineage>
        <taxon>Bacteria</taxon>
        <taxon>Pseudomonadati</taxon>
        <taxon>Verrucomicrobiota</taxon>
        <taxon>Verrucomicrobiia</taxon>
        <taxon>Verrucomicrobiales</taxon>
        <taxon>Rubritaleaceae</taxon>
        <taxon>Rubritalea</taxon>
    </lineage>
</organism>
<comment type="caution">
    <text evidence="2">The sequence shown here is derived from an EMBL/GenBank/DDBJ whole genome shotgun (WGS) entry which is preliminary data.</text>
</comment>
<reference evidence="3" key="1">
    <citation type="journal article" date="2019" name="Int. J. Syst. Evol. Microbiol.">
        <title>The Global Catalogue of Microorganisms (GCM) 10K type strain sequencing project: providing services to taxonomists for standard genome sequencing and annotation.</title>
        <authorList>
            <consortium name="The Broad Institute Genomics Platform"/>
            <consortium name="The Broad Institute Genome Sequencing Center for Infectious Disease"/>
            <person name="Wu L."/>
            <person name="Ma J."/>
        </authorList>
    </citation>
    <scope>NUCLEOTIDE SEQUENCE [LARGE SCALE GENOMIC DNA]</scope>
    <source>
        <strain evidence="3">JCM 16545</strain>
    </source>
</reference>
<dbReference type="Proteomes" id="UP001597297">
    <property type="component" value="Unassembled WGS sequence"/>
</dbReference>
<evidence type="ECO:0000256" key="1">
    <source>
        <dbReference type="SAM" id="MobiDB-lite"/>
    </source>
</evidence>
<gene>
    <name evidence="2" type="ORF">ACFSQZ_03230</name>
</gene>
<accession>A0ABW5DYR5</accession>
<name>A0ABW5DYR5_9BACT</name>
<keyword evidence="3" id="KW-1185">Reference proteome</keyword>
<evidence type="ECO:0000313" key="3">
    <source>
        <dbReference type="Proteomes" id="UP001597297"/>
    </source>
</evidence>
<proteinExistence type="predicted"/>
<protein>
    <submittedName>
        <fullName evidence="2">Uncharacterized protein</fullName>
    </submittedName>
</protein>
<dbReference type="EMBL" id="JBHUJC010000010">
    <property type="protein sequence ID" value="MFD2275472.1"/>
    <property type="molecule type" value="Genomic_DNA"/>
</dbReference>